<gene>
    <name evidence="2" type="ORF">CHIRRI_LOCUS11011</name>
</gene>
<accession>A0A9N9S3E6</accession>
<sequence length="475" mass="54624">MSPLTINFNEFIDLTINPYYGTINITMLHTLLHLIIDQLKLSSCLVEIHGNESATIENQILCNKSYQCGLKVKQYEIKQEIDEGSSNGNEYEKGNRIEIEEGMPEKRKLFEVADIFEQNNQSSTPIGYPLKPIQPISIEDFESFETKVNSIHDIVASVMPSDSTIIKECEQNGNSMKAMIDLVNASKRIDALEIGLQQMANALKDSHCKNIQIDQVQKKIEEKVSKIENFEPKRDSKQKDLIDEEHIAATKEALGIVKHKLSYLEDAIDNIHCKCNDDDYEMLLFERFYEKAEINFEAKLSTLKEDIKSMQNTYNDKINQLTIDIMDDRISISESLKKHEAYLLNSLKEIQQIFNTKLNQSEVTELKMYIKEILKSFEEKIENIDCNRAIAAGIKEKIFKDITCISCGDRVIQIDDPMATTTQMFGRVFTKRTTIVDNQQLNLSELKTRICGGNHTITVPRERIFRSKEREIVKK</sequence>
<evidence type="ECO:0000259" key="1">
    <source>
        <dbReference type="Pfam" id="PF16043"/>
    </source>
</evidence>
<proteinExistence type="predicted"/>
<dbReference type="Pfam" id="PF16043">
    <property type="entry name" value="DUF4795"/>
    <property type="match status" value="1"/>
</dbReference>
<dbReference type="OrthoDB" id="5981048at2759"/>
<reference evidence="2" key="2">
    <citation type="submission" date="2022-10" db="EMBL/GenBank/DDBJ databases">
        <authorList>
            <consortium name="ENA_rothamsted_submissions"/>
            <consortium name="culmorum"/>
            <person name="King R."/>
        </authorList>
    </citation>
    <scope>NUCLEOTIDE SEQUENCE</scope>
</reference>
<dbReference type="AlphaFoldDB" id="A0A9N9S3E6"/>
<keyword evidence="3" id="KW-1185">Reference proteome</keyword>
<evidence type="ECO:0000313" key="2">
    <source>
        <dbReference type="EMBL" id="CAG9808166.1"/>
    </source>
</evidence>
<name>A0A9N9S3E6_9DIPT</name>
<feature type="domain" description="DUF4795" evidence="1">
    <location>
        <begin position="294"/>
        <end position="417"/>
    </location>
</feature>
<reference evidence="2" key="1">
    <citation type="submission" date="2022-01" db="EMBL/GenBank/DDBJ databases">
        <authorList>
            <person name="King R."/>
        </authorList>
    </citation>
    <scope>NUCLEOTIDE SEQUENCE</scope>
</reference>
<dbReference type="Proteomes" id="UP001153620">
    <property type="component" value="Chromosome 3"/>
</dbReference>
<dbReference type="InterPro" id="IPR032013">
    <property type="entry name" value="DUF4795"/>
</dbReference>
<protein>
    <recommendedName>
        <fullName evidence="1">DUF4795 domain-containing protein</fullName>
    </recommendedName>
</protein>
<dbReference type="EMBL" id="OU895879">
    <property type="protein sequence ID" value="CAG9808166.1"/>
    <property type="molecule type" value="Genomic_DNA"/>
</dbReference>
<organism evidence="2 3">
    <name type="scientific">Chironomus riparius</name>
    <dbReference type="NCBI Taxonomy" id="315576"/>
    <lineage>
        <taxon>Eukaryota</taxon>
        <taxon>Metazoa</taxon>
        <taxon>Ecdysozoa</taxon>
        <taxon>Arthropoda</taxon>
        <taxon>Hexapoda</taxon>
        <taxon>Insecta</taxon>
        <taxon>Pterygota</taxon>
        <taxon>Neoptera</taxon>
        <taxon>Endopterygota</taxon>
        <taxon>Diptera</taxon>
        <taxon>Nematocera</taxon>
        <taxon>Chironomoidea</taxon>
        <taxon>Chironomidae</taxon>
        <taxon>Chironominae</taxon>
        <taxon>Chironomus</taxon>
    </lineage>
</organism>
<evidence type="ECO:0000313" key="3">
    <source>
        <dbReference type="Proteomes" id="UP001153620"/>
    </source>
</evidence>